<organism evidence="4 5">
    <name type="scientific">Enterococcus casseliflavus EC20</name>
    <dbReference type="NCBI Taxonomy" id="565655"/>
    <lineage>
        <taxon>Bacteria</taxon>
        <taxon>Bacillati</taxon>
        <taxon>Bacillota</taxon>
        <taxon>Bacilli</taxon>
        <taxon>Lactobacillales</taxon>
        <taxon>Enterococcaceae</taxon>
        <taxon>Enterococcus</taxon>
    </lineage>
</organism>
<dbReference type="Pfam" id="PF01263">
    <property type="entry name" value="Aldose_epim"/>
    <property type="match status" value="1"/>
</dbReference>
<dbReference type="Proteomes" id="UP000012675">
    <property type="component" value="Chromosome"/>
</dbReference>
<dbReference type="InterPro" id="IPR011013">
    <property type="entry name" value="Gal_mutarotase_sf_dom"/>
</dbReference>
<evidence type="ECO:0000256" key="3">
    <source>
        <dbReference type="ARBA" id="ARBA00033373"/>
    </source>
</evidence>
<proteinExistence type="predicted"/>
<dbReference type="GO" id="GO:0004034">
    <property type="term" value="F:aldose 1-epimerase activity"/>
    <property type="evidence" value="ECO:0007669"/>
    <property type="project" value="TreeGrafter"/>
</dbReference>
<dbReference type="PANTHER" id="PTHR10091:SF0">
    <property type="entry name" value="GALACTOSE MUTAROTASE"/>
    <property type="match status" value="1"/>
</dbReference>
<dbReference type="GO" id="GO:0006006">
    <property type="term" value="P:glucose metabolic process"/>
    <property type="evidence" value="ECO:0007669"/>
    <property type="project" value="TreeGrafter"/>
</dbReference>
<dbReference type="GeneID" id="15143243"/>
<dbReference type="AlphaFoldDB" id="C9ABJ2"/>
<keyword evidence="5" id="KW-1185">Reference proteome</keyword>
<dbReference type="EMBL" id="CP004856">
    <property type="protein sequence ID" value="EEV40251.2"/>
    <property type="molecule type" value="Genomic_DNA"/>
</dbReference>
<dbReference type="GO" id="GO:0033499">
    <property type="term" value="P:galactose catabolic process via UDP-galactose, Leloir pathway"/>
    <property type="evidence" value="ECO:0007669"/>
    <property type="project" value="TreeGrafter"/>
</dbReference>
<reference evidence="4 5" key="2">
    <citation type="submission" date="2013-03" db="EMBL/GenBank/DDBJ databases">
        <title>The Genome Sequence of Enterococcus casseliflavus EC20 (899205).</title>
        <authorList>
            <consortium name="The Broad Institute Genomics Platform"/>
            <consortium name="The Broad Institute Genome Sequencing Center for Infectious Disease"/>
            <person name="Russ C."/>
            <person name="Feldgarden M."/>
            <person name="Gilmore M."/>
            <person name="Manson J."/>
            <person name="Palmer K."/>
            <person name="Carniol K."/>
            <person name="Walker B."/>
            <person name="Young S.K."/>
            <person name="Zeng Q."/>
            <person name="Gargeya S."/>
            <person name="Fitzgerald M."/>
            <person name="Haas B."/>
            <person name="Abouelleil A."/>
            <person name="Allen A.W."/>
            <person name="Alvarado L."/>
            <person name="Arachchi H.M."/>
            <person name="Berlin A.M."/>
            <person name="Chapman S.B."/>
            <person name="Gainer-Dewar J."/>
            <person name="Goldberg J."/>
            <person name="Griggs A."/>
            <person name="Gujja S."/>
            <person name="Hansen M."/>
            <person name="Howarth C."/>
            <person name="Imamovic A."/>
            <person name="Ireland A."/>
            <person name="Larimer J."/>
            <person name="McCowan C."/>
            <person name="Murphy C."/>
            <person name="Pearson M."/>
            <person name="Poon T.W."/>
            <person name="Priest M."/>
            <person name="Roberts A."/>
            <person name="Saif S."/>
            <person name="Shea T."/>
            <person name="Sisk P."/>
            <person name="Sykes S."/>
            <person name="Wortman J."/>
            <person name="Nusbaum C."/>
            <person name="Birren B."/>
        </authorList>
    </citation>
    <scope>NUCLEOTIDE SEQUENCE [LARGE SCALE GENOMIC DNA]</scope>
    <source>
        <strain evidence="4 5">EC20</strain>
    </source>
</reference>
<dbReference type="Gene3D" id="2.70.98.10">
    <property type="match status" value="1"/>
</dbReference>
<gene>
    <name evidence="4" type="ORF">ECBG_02520</name>
</gene>
<dbReference type="KEGG" id="ecas:ECBG_02520"/>
<dbReference type="InterPro" id="IPR014718">
    <property type="entry name" value="GH-type_carb-bd"/>
</dbReference>
<dbReference type="GO" id="GO:0005737">
    <property type="term" value="C:cytoplasm"/>
    <property type="evidence" value="ECO:0007669"/>
    <property type="project" value="TreeGrafter"/>
</dbReference>
<reference evidence="4 5" key="1">
    <citation type="submission" date="2009-02" db="EMBL/GenBank/DDBJ databases">
        <authorList>
            <consortium name="The Broad Institute Genome Sequencing Platform"/>
            <person name="Feldgarden M."/>
            <person name="Young S.K."/>
            <person name="Kodira C.D."/>
            <person name="Zeng Q."/>
            <person name="Koehrsen M."/>
            <person name="Alvarado L."/>
            <person name="Berlin A."/>
            <person name="Borenstein D."/>
            <person name="Chen Z."/>
            <person name="Engels R."/>
            <person name="Freedman E."/>
            <person name="Gellesch M."/>
            <person name="Goldberg J."/>
            <person name="Griggs A."/>
            <person name="Gujja S."/>
            <person name="Heiman D."/>
            <person name="Hepburn T."/>
            <person name="Howarth C."/>
            <person name="Jen D."/>
            <person name="Larson L."/>
            <person name="Lewis B."/>
            <person name="Mehta T."/>
            <person name="Park D."/>
            <person name="Pearson M."/>
            <person name="Roberts A."/>
            <person name="Saif S."/>
            <person name="Shea T."/>
            <person name="Shenoy N."/>
            <person name="Sisk P."/>
            <person name="Stolte C."/>
            <person name="Sykes S."/>
            <person name="Walk T."/>
            <person name="White J."/>
            <person name="Yandava C."/>
            <person name="Gilmore M."/>
            <person name="Manson J."/>
            <person name="Palmer K."/>
            <person name="Carniol K."/>
            <person name="Lander E."/>
            <person name="Nusbaum C."/>
            <person name="Galagan J."/>
            <person name="Birren B."/>
        </authorList>
    </citation>
    <scope>NUCLEOTIDE SEQUENCE [LARGE SCALE GENOMIC DNA]</scope>
    <source>
        <strain evidence="4 5">EC20</strain>
    </source>
</reference>
<dbReference type="PANTHER" id="PTHR10091">
    <property type="entry name" value="ALDOSE-1-EPIMERASE"/>
    <property type="match status" value="1"/>
</dbReference>
<sequence length="323" mass="37297">MERYIIENQYLIVEFLAYGGCITKIVNKKTKTNYILAYDRYIDYIRNPYYLGAVIGRNAGRTFPPHYIDYRGKSVSLDTNEKNVHLHGGRDGFHKKQFRVEKKSQESYNLSLVDDRSLYEAMVFNISYRLSKNVFIIEITGVSEVPTICNLTNHMYFNLDDEKTSVGKHLLKIADAKLQLIDEQYIPTGDLIDYASEPMYKGFDFSNTKEIESAFNQNNLLSMICNGGIDLAYCFKPNCWKNQHPLISLSNASKTNRLQITSNQNSVVVYTLNKLSDIVSIDKRPVMKHQGITFELQQIPNFIHGTSDYLTRKYESITEYAIF</sequence>
<protein>
    <recommendedName>
        <fullName evidence="1">Aldose 1-epimerase</fullName>
    </recommendedName>
    <alternativeName>
        <fullName evidence="3">Galactose mutarotase</fullName>
    </alternativeName>
    <alternativeName>
        <fullName evidence="2">Type-1 mutarotase</fullName>
    </alternativeName>
</protein>
<dbReference type="eggNOG" id="COG2017">
    <property type="taxonomic scope" value="Bacteria"/>
</dbReference>
<dbReference type="HOGENOM" id="CLU_031753_1_1_9"/>
<accession>C9ABJ2</accession>
<evidence type="ECO:0000256" key="2">
    <source>
        <dbReference type="ARBA" id="ARBA00032300"/>
    </source>
</evidence>
<dbReference type="SUPFAM" id="SSF74650">
    <property type="entry name" value="Galactose mutarotase-like"/>
    <property type="match status" value="1"/>
</dbReference>
<evidence type="ECO:0000313" key="4">
    <source>
        <dbReference type="EMBL" id="EEV40251.2"/>
    </source>
</evidence>
<dbReference type="InterPro" id="IPR018052">
    <property type="entry name" value="Ald1_epimerase_CS"/>
</dbReference>
<dbReference type="PROSITE" id="PS00545">
    <property type="entry name" value="ALDOSE_1_EPIMERASE"/>
    <property type="match status" value="1"/>
</dbReference>
<dbReference type="GO" id="GO:0030246">
    <property type="term" value="F:carbohydrate binding"/>
    <property type="evidence" value="ECO:0007669"/>
    <property type="project" value="InterPro"/>
</dbReference>
<name>C9ABJ2_ENTCA</name>
<dbReference type="InterPro" id="IPR008183">
    <property type="entry name" value="Aldose_1/G6P_1-epimerase"/>
</dbReference>
<evidence type="ECO:0000256" key="1">
    <source>
        <dbReference type="ARBA" id="ARBA00014165"/>
    </source>
</evidence>
<dbReference type="RefSeq" id="WP_015510348.1">
    <property type="nucleotide sequence ID" value="NC_020995.1"/>
</dbReference>
<evidence type="ECO:0000313" key="5">
    <source>
        <dbReference type="Proteomes" id="UP000012675"/>
    </source>
</evidence>